<dbReference type="VEuPathDB" id="MicrosporidiaDB:M153_17200015745"/>
<sequence length="40" mass="4736">MKYTMIQKSHLENMNLTRILSSLTVKQSVEQKQENFLLIP</sequence>
<comment type="caution">
    <text evidence="1">The sequence shown here is derived from an EMBL/GenBank/DDBJ whole genome shotgun (WGS) entry which is preliminary data.</text>
</comment>
<evidence type="ECO:0000313" key="2">
    <source>
        <dbReference type="Proteomes" id="UP000051530"/>
    </source>
</evidence>
<dbReference type="Proteomes" id="UP000051530">
    <property type="component" value="Unassembled WGS sequence"/>
</dbReference>
<dbReference type="EMBL" id="LGUB01000042">
    <property type="protein sequence ID" value="KRH94678.1"/>
    <property type="molecule type" value="Genomic_DNA"/>
</dbReference>
<name>A0A0R0LZC2_9MICR</name>
<accession>A0A0R0LZC2</accession>
<keyword evidence="2" id="KW-1185">Reference proteome</keyword>
<organism evidence="1 2">
    <name type="scientific">Pseudoloma neurophilia</name>
    <dbReference type="NCBI Taxonomy" id="146866"/>
    <lineage>
        <taxon>Eukaryota</taxon>
        <taxon>Fungi</taxon>
        <taxon>Fungi incertae sedis</taxon>
        <taxon>Microsporidia</taxon>
        <taxon>Pseudoloma</taxon>
    </lineage>
</organism>
<proteinExistence type="predicted"/>
<evidence type="ECO:0000313" key="1">
    <source>
        <dbReference type="EMBL" id="KRH94678.1"/>
    </source>
</evidence>
<reference evidence="1 2" key="1">
    <citation type="submission" date="2015-07" db="EMBL/GenBank/DDBJ databases">
        <title>The genome of Pseudoloma neurophilia, a relevant intracellular parasite of the zebrafish.</title>
        <authorList>
            <person name="Ndikumana S."/>
            <person name="Pelin A."/>
            <person name="Sanders J."/>
            <person name="Corradi N."/>
        </authorList>
    </citation>
    <scope>NUCLEOTIDE SEQUENCE [LARGE SCALE GENOMIC DNA]</scope>
    <source>
        <strain evidence="1 2">MK1</strain>
    </source>
</reference>
<dbReference type="AlphaFoldDB" id="A0A0R0LZC2"/>
<protein>
    <submittedName>
        <fullName evidence="1">Uncharacterized protein</fullName>
    </submittedName>
</protein>
<gene>
    <name evidence="1" type="ORF">M153_17200015745</name>
</gene>